<name>A0A2C9VGZ9_MANES</name>
<evidence type="ECO:0000256" key="1">
    <source>
        <dbReference type="SAM" id="MobiDB-lite"/>
    </source>
</evidence>
<reference evidence="3" key="1">
    <citation type="journal article" date="2016" name="Nat. Biotechnol.">
        <title>Sequencing wild and cultivated cassava and related species reveals extensive interspecific hybridization and genetic diversity.</title>
        <authorList>
            <person name="Bredeson J.V."/>
            <person name="Lyons J.B."/>
            <person name="Prochnik S.E."/>
            <person name="Wu G.A."/>
            <person name="Ha C.M."/>
            <person name="Edsinger-Gonzales E."/>
            <person name="Grimwood J."/>
            <person name="Schmutz J."/>
            <person name="Rabbi I.Y."/>
            <person name="Egesi C."/>
            <person name="Nauluvula P."/>
            <person name="Lebot V."/>
            <person name="Ndunguru J."/>
            <person name="Mkamilo G."/>
            <person name="Bart R.S."/>
            <person name="Setter T.L."/>
            <person name="Gleadow R.M."/>
            <person name="Kulakow P."/>
            <person name="Ferguson M.E."/>
            <person name="Rounsley S."/>
            <person name="Rokhsar D.S."/>
        </authorList>
    </citation>
    <scope>NUCLEOTIDE SEQUENCE [LARGE SCALE GENOMIC DNA]</scope>
    <source>
        <strain evidence="3">cv. AM560-2</strain>
    </source>
</reference>
<protein>
    <submittedName>
        <fullName evidence="2">Uncharacterized protein</fullName>
    </submittedName>
</protein>
<evidence type="ECO:0000313" key="2">
    <source>
        <dbReference type="EMBL" id="OAY44659.1"/>
    </source>
</evidence>
<dbReference type="PANTHER" id="PTHR31949:SF2">
    <property type="entry name" value="OS05G0480600 PROTEIN"/>
    <property type="match status" value="1"/>
</dbReference>
<dbReference type="GO" id="GO:0043622">
    <property type="term" value="P:cortical microtubule organization"/>
    <property type="evidence" value="ECO:0000318"/>
    <property type="project" value="GO_Central"/>
</dbReference>
<keyword evidence="3" id="KW-1185">Reference proteome</keyword>
<dbReference type="OMA" id="GHASDIH"/>
<dbReference type="STRING" id="3983.A0A2C9VGZ9"/>
<dbReference type="AlphaFoldDB" id="A0A2C9VGZ9"/>
<feature type="compositionally biased region" description="Low complexity" evidence="1">
    <location>
        <begin position="239"/>
        <end position="250"/>
    </location>
</feature>
<accession>A0A2C9VGZ9</accession>
<dbReference type="Gramene" id="Manes.08G169400.1.v8.1">
    <property type="protein sequence ID" value="Manes.08G169400.1.v8.1.CDS"/>
    <property type="gene ID" value="Manes.08G169400.v8.1"/>
</dbReference>
<dbReference type="GO" id="GO:0055028">
    <property type="term" value="C:cortical microtubule"/>
    <property type="evidence" value="ECO:0000318"/>
    <property type="project" value="GO_Central"/>
</dbReference>
<feature type="compositionally biased region" description="Low complexity" evidence="1">
    <location>
        <begin position="257"/>
        <end position="294"/>
    </location>
</feature>
<dbReference type="OrthoDB" id="1927217at2759"/>
<feature type="compositionally biased region" description="Polar residues" evidence="1">
    <location>
        <begin position="111"/>
        <end position="144"/>
    </location>
</feature>
<feature type="compositionally biased region" description="Pro residues" evidence="1">
    <location>
        <begin position="311"/>
        <end position="332"/>
    </location>
</feature>
<evidence type="ECO:0000313" key="3">
    <source>
        <dbReference type="Proteomes" id="UP000091857"/>
    </source>
</evidence>
<organism evidence="2 3">
    <name type="scientific">Manihot esculenta</name>
    <name type="common">Cassava</name>
    <name type="synonym">Jatropha manihot</name>
    <dbReference type="NCBI Taxonomy" id="3983"/>
    <lineage>
        <taxon>Eukaryota</taxon>
        <taxon>Viridiplantae</taxon>
        <taxon>Streptophyta</taxon>
        <taxon>Embryophyta</taxon>
        <taxon>Tracheophyta</taxon>
        <taxon>Spermatophyta</taxon>
        <taxon>Magnoliopsida</taxon>
        <taxon>eudicotyledons</taxon>
        <taxon>Gunneridae</taxon>
        <taxon>Pentapetalae</taxon>
        <taxon>rosids</taxon>
        <taxon>fabids</taxon>
        <taxon>Malpighiales</taxon>
        <taxon>Euphorbiaceae</taxon>
        <taxon>Crotonoideae</taxon>
        <taxon>Manihoteae</taxon>
        <taxon>Manihot</taxon>
    </lineage>
</organism>
<feature type="region of interest" description="Disordered" evidence="1">
    <location>
        <begin position="1"/>
        <end position="34"/>
    </location>
</feature>
<feature type="region of interest" description="Disordered" evidence="1">
    <location>
        <begin position="394"/>
        <end position="433"/>
    </location>
</feature>
<feature type="region of interest" description="Disordered" evidence="1">
    <location>
        <begin position="97"/>
        <end position="377"/>
    </location>
</feature>
<comment type="caution">
    <text evidence="2">The sequence shown here is derived from an EMBL/GenBank/DDBJ whole genome shotgun (WGS) entry which is preliminary data.</text>
</comment>
<dbReference type="PANTHER" id="PTHR31949">
    <property type="entry name" value="GASTRIC MUCIN-LIKE PROTEIN"/>
    <property type="match status" value="1"/>
</dbReference>
<dbReference type="Proteomes" id="UP000091857">
    <property type="component" value="Chromosome 8"/>
</dbReference>
<dbReference type="EMBL" id="CM004394">
    <property type="protein sequence ID" value="OAY44659.1"/>
    <property type="molecule type" value="Genomic_DNA"/>
</dbReference>
<gene>
    <name evidence="2" type="ORF">MANES_08G169400v8</name>
</gene>
<proteinExistence type="predicted"/>
<feature type="compositionally biased region" description="Low complexity" evidence="1">
    <location>
        <begin position="153"/>
        <end position="232"/>
    </location>
</feature>
<sequence length="572" mass="60955">MSRNSLRESLVGGRNVPPGSHSQHHRRGHSLTAFARDTDENLDLFSKSRRSLSVASSDEASDVSVKLGRLSVGSAKLAKSGIDDLLSSTDGGKHDYDWLLTPPGTPLFPSSEGSESQPTSVVPRSSSLARSVSTTKASRLSVTQSESHHSTRPTRSSSVTRSSISSSQFSTHLSNRSSSILNTSSASVSSYTRPSSPITRSPSTARPSTPSSRPLTSRSSTPSRVRPAPTSSLVDKTRQSQSSRPSTPSSRAQIPANLSSTASRSNSRPSTPTRRNPVPSVSSASGPSISTSAGRVLSNGRTSAPSSRPSSPGPRVRPPQQPVVPPDFPLDTPPNLRTTLPDRPLSAGRSRPGAAVTMKGNPETTGSTNAPRRHSSPIVSRGRLVEAPGKCRVHSNGHVTDMSEPRKLSHVSDLAMRKSVKSSSTTTESTGFGRTISKKSLDMAIRHMDIRNGTGSTRALSGTTLFPQSIRSASKTQSVRSMSAPESINNRDIIENGNHMSSPAEIGSEAIDGRYYAKLSEADNYESSRYDAILLKEDLKNTNWLHSIDDKSDQGSIFDNGFESLPEPFGPL</sequence>